<dbReference type="RefSeq" id="WP_183979079.1">
    <property type="nucleotide sequence ID" value="NZ_JACHEB010000008.1"/>
</dbReference>
<comment type="caution">
    <text evidence="1">The sequence shown here is derived from an EMBL/GenBank/DDBJ whole genome shotgun (WGS) entry which is preliminary data.</text>
</comment>
<sequence length="53" mass="5716">MIKSAIEAITMQVMTMSRTGLQKAGLLSGGGTGEDAMGGWMQNGRECDFFLMR</sequence>
<evidence type="ECO:0000313" key="2">
    <source>
        <dbReference type="Proteomes" id="UP000535182"/>
    </source>
</evidence>
<dbReference type="EMBL" id="JACHEB010000008">
    <property type="protein sequence ID" value="MBB5330043.1"/>
    <property type="molecule type" value="Genomic_DNA"/>
</dbReference>
<reference evidence="1 2" key="1">
    <citation type="submission" date="2020-08" db="EMBL/GenBank/DDBJ databases">
        <title>Genomic Encyclopedia of Type Strains, Phase IV (KMG-V): Genome sequencing to study the core and pangenomes of soil and plant-associated prokaryotes.</title>
        <authorList>
            <person name="Whitman W."/>
        </authorList>
    </citation>
    <scope>NUCLEOTIDE SEQUENCE [LARGE SCALE GENOMIC DNA]</scope>
    <source>
        <strain evidence="1 2">X5P2</strain>
    </source>
</reference>
<dbReference type="Proteomes" id="UP000535182">
    <property type="component" value="Unassembled WGS sequence"/>
</dbReference>
<accession>A0A9X0QGX8</accession>
<organism evidence="1 2">
    <name type="scientific">Tunturiibacter gelidiferens</name>
    <dbReference type="NCBI Taxonomy" id="3069689"/>
    <lineage>
        <taxon>Bacteria</taxon>
        <taxon>Pseudomonadati</taxon>
        <taxon>Acidobacteriota</taxon>
        <taxon>Terriglobia</taxon>
        <taxon>Terriglobales</taxon>
        <taxon>Acidobacteriaceae</taxon>
        <taxon>Tunturiibacter</taxon>
    </lineage>
</organism>
<evidence type="ECO:0000313" key="1">
    <source>
        <dbReference type="EMBL" id="MBB5330043.1"/>
    </source>
</evidence>
<name>A0A9X0QGX8_9BACT</name>
<gene>
    <name evidence="1" type="ORF">HDF14_003672</name>
</gene>
<keyword evidence="2" id="KW-1185">Reference proteome</keyword>
<protein>
    <submittedName>
        <fullName evidence="1">Uncharacterized protein</fullName>
    </submittedName>
</protein>
<dbReference type="AlphaFoldDB" id="A0A9X0QGX8"/>
<proteinExistence type="predicted"/>